<reference evidence="10" key="2">
    <citation type="submission" date="2020-04" db="EMBL/GenBank/DDBJ databases">
        <authorList>
            <consortium name="NCBI Genome Project"/>
        </authorList>
    </citation>
    <scope>NUCLEOTIDE SEQUENCE</scope>
    <source>
        <strain evidence="10">CBS 781.70</strain>
    </source>
</reference>
<sequence>MSFTIIKLLIAALAAGATAAPQPISLRQPRSASAISPIPPAPSVDFTKLLTQPTLVDRFKQLVTRDGKLLPEDELRSVVSFDFNPPKPAPGAKGGAVNLANTKNWPILAESGISVAVGFLGACGINTPHVHPRAAELLTVTSGEVDFGYILENGLVDAGEKSEIVGKLGPLQAALFPMGSIHYQVNPTCNDATFVAALNNEDPGASQIAQNFFGLDGETIEAVLGFPEQFDGDRIEEFRSKIPANVARNVEQCLEKCKIPKRK</sequence>
<evidence type="ECO:0000256" key="2">
    <source>
        <dbReference type="ARBA" id="ARBA00007456"/>
    </source>
</evidence>
<dbReference type="OrthoDB" id="1921208at2759"/>
<feature type="signal peptide" evidence="6">
    <location>
        <begin position="1"/>
        <end position="19"/>
    </location>
</feature>
<dbReference type="SMART" id="SM00835">
    <property type="entry name" value="Cupin_1"/>
    <property type="match status" value="1"/>
</dbReference>
<dbReference type="Proteomes" id="UP000504638">
    <property type="component" value="Unplaced"/>
</dbReference>
<dbReference type="InterPro" id="IPR001929">
    <property type="entry name" value="Germin"/>
</dbReference>
<evidence type="ECO:0000313" key="10">
    <source>
        <dbReference type="RefSeq" id="XP_033530710.1"/>
    </source>
</evidence>
<keyword evidence="4" id="KW-0479">Metal-binding</keyword>
<evidence type="ECO:0000256" key="4">
    <source>
        <dbReference type="ARBA" id="ARBA00022723"/>
    </source>
</evidence>
<evidence type="ECO:0000313" key="9">
    <source>
        <dbReference type="Proteomes" id="UP000504638"/>
    </source>
</evidence>
<dbReference type="EMBL" id="ML975176">
    <property type="protein sequence ID" value="KAF1809079.1"/>
    <property type="molecule type" value="Genomic_DNA"/>
</dbReference>
<keyword evidence="9" id="KW-1185">Reference proteome</keyword>
<dbReference type="SUPFAM" id="SSF51182">
    <property type="entry name" value="RmlC-like cupins"/>
    <property type="match status" value="1"/>
</dbReference>
<evidence type="ECO:0000256" key="1">
    <source>
        <dbReference type="ARBA" id="ARBA00004613"/>
    </source>
</evidence>
<feature type="chain" id="PRO_5044631578" evidence="6">
    <location>
        <begin position="20"/>
        <end position="263"/>
    </location>
</feature>
<reference evidence="10" key="3">
    <citation type="submission" date="2025-04" db="UniProtKB">
        <authorList>
            <consortium name="RefSeq"/>
        </authorList>
    </citation>
    <scope>IDENTIFICATION</scope>
    <source>
        <strain evidence="10">CBS 781.70</strain>
    </source>
</reference>
<proteinExistence type="inferred from homology"/>
<dbReference type="PROSITE" id="PS00725">
    <property type="entry name" value="GERMIN"/>
    <property type="match status" value="1"/>
</dbReference>
<dbReference type="InterPro" id="IPR014710">
    <property type="entry name" value="RmlC-like_jellyroll"/>
</dbReference>
<dbReference type="PANTHER" id="PTHR31238">
    <property type="entry name" value="GERMIN-LIKE PROTEIN SUBFAMILY 3 MEMBER 3"/>
    <property type="match status" value="1"/>
</dbReference>
<gene>
    <name evidence="8 10" type="ORF">P152DRAFT_461938</name>
</gene>
<feature type="domain" description="Cupin type-1" evidence="7">
    <location>
        <begin position="81"/>
        <end position="221"/>
    </location>
</feature>
<dbReference type="InterPro" id="IPR006045">
    <property type="entry name" value="Cupin_1"/>
</dbReference>
<keyword evidence="3" id="KW-0964">Secreted</keyword>
<dbReference type="RefSeq" id="XP_033530710.1">
    <property type="nucleotide sequence ID" value="XM_033680234.1"/>
</dbReference>
<organism evidence="8">
    <name type="scientific">Eremomyces bilateralis CBS 781.70</name>
    <dbReference type="NCBI Taxonomy" id="1392243"/>
    <lineage>
        <taxon>Eukaryota</taxon>
        <taxon>Fungi</taxon>
        <taxon>Dikarya</taxon>
        <taxon>Ascomycota</taxon>
        <taxon>Pezizomycotina</taxon>
        <taxon>Dothideomycetes</taxon>
        <taxon>Dothideomycetes incertae sedis</taxon>
        <taxon>Eremomycetales</taxon>
        <taxon>Eremomycetaceae</taxon>
        <taxon>Eremomyces</taxon>
    </lineage>
</organism>
<evidence type="ECO:0000256" key="6">
    <source>
        <dbReference type="SAM" id="SignalP"/>
    </source>
</evidence>
<evidence type="ECO:0000256" key="5">
    <source>
        <dbReference type="ARBA" id="ARBA00023211"/>
    </source>
</evidence>
<dbReference type="AlphaFoldDB" id="A0A6G1FTS8"/>
<dbReference type="GeneID" id="54420804"/>
<keyword evidence="6" id="KW-0732">Signal</keyword>
<dbReference type="PRINTS" id="PR00325">
    <property type="entry name" value="GERMIN"/>
</dbReference>
<keyword evidence="5" id="KW-0464">Manganese</keyword>
<dbReference type="CDD" id="cd02241">
    <property type="entry name" value="cupin_OxOx"/>
    <property type="match status" value="1"/>
</dbReference>
<name>A0A6G1FTS8_9PEZI</name>
<comment type="subcellular location">
    <subcellularLocation>
        <location evidence="1">Secreted</location>
    </subcellularLocation>
</comment>
<evidence type="ECO:0000313" key="8">
    <source>
        <dbReference type="EMBL" id="KAF1809079.1"/>
    </source>
</evidence>
<evidence type="ECO:0000259" key="7">
    <source>
        <dbReference type="SMART" id="SM00835"/>
    </source>
</evidence>
<accession>A0A6G1FTS8</accession>
<comment type="similarity">
    <text evidence="2">Belongs to the germin family.</text>
</comment>
<dbReference type="Pfam" id="PF00190">
    <property type="entry name" value="Cupin_1"/>
    <property type="match status" value="1"/>
</dbReference>
<evidence type="ECO:0000256" key="3">
    <source>
        <dbReference type="ARBA" id="ARBA00022525"/>
    </source>
</evidence>
<reference evidence="8 10" key="1">
    <citation type="submission" date="2020-01" db="EMBL/GenBank/DDBJ databases">
        <authorList>
            <consortium name="DOE Joint Genome Institute"/>
            <person name="Haridas S."/>
            <person name="Albert R."/>
            <person name="Binder M."/>
            <person name="Bloem J."/>
            <person name="Labutti K."/>
            <person name="Salamov A."/>
            <person name="Andreopoulos B."/>
            <person name="Baker S.E."/>
            <person name="Barry K."/>
            <person name="Bills G."/>
            <person name="Bluhm B.H."/>
            <person name="Cannon C."/>
            <person name="Castanera R."/>
            <person name="Culley D.E."/>
            <person name="Daum C."/>
            <person name="Ezra D."/>
            <person name="Gonzalez J.B."/>
            <person name="Henrissat B."/>
            <person name="Kuo A."/>
            <person name="Liang C."/>
            <person name="Lipzen A."/>
            <person name="Lutzoni F."/>
            <person name="Magnuson J."/>
            <person name="Mondo S."/>
            <person name="Nolan M."/>
            <person name="Ohm R."/>
            <person name="Pangilinan J."/>
            <person name="Park H.-J."/>
            <person name="Ramirez L."/>
            <person name="Alfaro M."/>
            <person name="Sun H."/>
            <person name="Tritt A."/>
            <person name="Yoshinaga Y."/>
            <person name="Zwiers L.-H."/>
            <person name="Turgeon B.G."/>
            <person name="Goodwin S.B."/>
            <person name="Spatafora J.W."/>
            <person name="Crous P.W."/>
            <person name="Grigoriev I.V."/>
        </authorList>
    </citation>
    <scope>NUCLEOTIDE SEQUENCE</scope>
    <source>
        <strain evidence="8 10">CBS 781.70</strain>
    </source>
</reference>
<dbReference type="InterPro" id="IPR011051">
    <property type="entry name" value="RmlC_Cupin_sf"/>
</dbReference>
<protein>
    <submittedName>
        <fullName evidence="8 10">RmlC-like cupin</fullName>
    </submittedName>
</protein>
<dbReference type="GO" id="GO:0005576">
    <property type="term" value="C:extracellular region"/>
    <property type="evidence" value="ECO:0007669"/>
    <property type="project" value="UniProtKB-SubCell"/>
</dbReference>
<dbReference type="Gene3D" id="2.60.120.10">
    <property type="entry name" value="Jelly Rolls"/>
    <property type="match status" value="1"/>
</dbReference>
<dbReference type="InterPro" id="IPR019780">
    <property type="entry name" value="Germin_Mn-BS"/>
</dbReference>
<dbReference type="GO" id="GO:0030145">
    <property type="term" value="F:manganese ion binding"/>
    <property type="evidence" value="ECO:0007669"/>
    <property type="project" value="InterPro"/>
</dbReference>